<dbReference type="InterPro" id="IPR036477">
    <property type="entry name" value="Formyl_transf_N_sf"/>
</dbReference>
<dbReference type="SUPFAM" id="SSF50486">
    <property type="entry name" value="FMT C-terminal domain-like"/>
    <property type="match status" value="1"/>
</dbReference>
<dbReference type="EMBL" id="JBHUDC010000011">
    <property type="protein sequence ID" value="MFD1515738.1"/>
    <property type="molecule type" value="Genomic_DNA"/>
</dbReference>
<dbReference type="PROSITE" id="PS00373">
    <property type="entry name" value="GART"/>
    <property type="match status" value="1"/>
</dbReference>
<dbReference type="AlphaFoldDB" id="A0ABD6B0R3"/>
<accession>A0ABD6B0R3</accession>
<dbReference type="PANTHER" id="PTHR11138:SF5">
    <property type="entry name" value="METHIONYL-TRNA FORMYLTRANSFERASE, MITOCHONDRIAL"/>
    <property type="match status" value="1"/>
</dbReference>
<proteinExistence type="predicted"/>
<dbReference type="InterPro" id="IPR011034">
    <property type="entry name" value="Formyl_transferase-like_C_sf"/>
</dbReference>
<dbReference type="EC" id="2.1.2.9" evidence="2"/>
<evidence type="ECO:0000259" key="1">
    <source>
        <dbReference type="Pfam" id="PF00551"/>
    </source>
</evidence>
<dbReference type="PANTHER" id="PTHR11138">
    <property type="entry name" value="METHIONYL-TRNA FORMYLTRANSFERASE"/>
    <property type="match status" value="1"/>
</dbReference>
<organism evidence="2 3">
    <name type="scientific">Halomarina rubra</name>
    <dbReference type="NCBI Taxonomy" id="2071873"/>
    <lineage>
        <taxon>Archaea</taxon>
        <taxon>Methanobacteriati</taxon>
        <taxon>Methanobacteriota</taxon>
        <taxon>Stenosarchaea group</taxon>
        <taxon>Halobacteria</taxon>
        <taxon>Halobacteriales</taxon>
        <taxon>Natronomonadaceae</taxon>
        <taxon>Halomarina</taxon>
    </lineage>
</organism>
<evidence type="ECO:0000313" key="2">
    <source>
        <dbReference type="EMBL" id="MFD1515738.1"/>
    </source>
</evidence>
<dbReference type="GO" id="GO:0004479">
    <property type="term" value="F:methionyl-tRNA formyltransferase activity"/>
    <property type="evidence" value="ECO:0007669"/>
    <property type="project" value="UniProtKB-EC"/>
</dbReference>
<dbReference type="InterPro" id="IPR001555">
    <property type="entry name" value="GART_AS"/>
</dbReference>
<comment type="caution">
    <text evidence="2">The sequence shown here is derived from an EMBL/GenBank/DDBJ whole genome shotgun (WGS) entry which is preliminary data.</text>
</comment>
<protein>
    <submittedName>
        <fullName evidence="2">Methionyl-tRNA formyltransferase</fullName>
        <ecNumber evidence="2">2.1.2.9</ecNumber>
    </submittedName>
</protein>
<reference evidence="2 3" key="1">
    <citation type="journal article" date="2019" name="Int. J. Syst. Evol. Microbiol.">
        <title>The Global Catalogue of Microorganisms (GCM) 10K type strain sequencing project: providing services to taxonomists for standard genome sequencing and annotation.</title>
        <authorList>
            <consortium name="The Broad Institute Genomics Platform"/>
            <consortium name="The Broad Institute Genome Sequencing Center for Infectious Disease"/>
            <person name="Wu L."/>
            <person name="Ma J."/>
        </authorList>
    </citation>
    <scope>NUCLEOTIDE SEQUENCE [LARGE SCALE GENOMIC DNA]</scope>
    <source>
        <strain evidence="2 3">CGMCC 1.12563</strain>
    </source>
</reference>
<evidence type="ECO:0000313" key="3">
    <source>
        <dbReference type="Proteomes" id="UP001597187"/>
    </source>
</evidence>
<dbReference type="Gene3D" id="3.40.50.12230">
    <property type="match status" value="1"/>
</dbReference>
<dbReference type="SUPFAM" id="SSF53328">
    <property type="entry name" value="Formyltransferase"/>
    <property type="match status" value="1"/>
</dbReference>
<dbReference type="InterPro" id="IPR002376">
    <property type="entry name" value="Formyl_transf_N"/>
</dbReference>
<feature type="domain" description="Formyl transferase N-terminal" evidence="1">
    <location>
        <begin position="3"/>
        <end position="169"/>
    </location>
</feature>
<name>A0ABD6B0R3_9EURY</name>
<dbReference type="RefSeq" id="WP_250875663.1">
    <property type="nucleotide sequence ID" value="NZ_JALXFV010000011.1"/>
</dbReference>
<gene>
    <name evidence="2" type="ORF">ACFSBT_20860</name>
</gene>
<keyword evidence="2" id="KW-0808">Transferase</keyword>
<sequence length="261" mass="30137">MVRIAFFGSHPLGEACLDRLHDHPDVEIPLVVTYPRDHEGWWDGSVHEQALEYGYEVATLAEERRVLEYDVDYLLSVYYPNILDGELLGHPERAALNLHQAELPRYRGSNVFSHSILNAREDDYWRHGTTLHVMAEEVDAGDVIGRNFVDITEDDTARTLYEKTRTASIDLFEEYLPHVVSGEIDDMETAQSEFEGERYFYAKDSLADRKEIPAERLASSDHEVQQETYDLIRALDFPPFEPAYTTLDGHRIRLTASWFDN</sequence>
<dbReference type="Pfam" id="PF00551">
    <property type="entry name" value="Formyl_trans_N"/>
    <property type="match status" value="1"/>
</dbReference>
<keyword evidence="3" id="KW-1185">Reference proteome</keyword>
<dbReference type="CDD" id="cd08369">
    <property type="entry name" value="FMT_core"/>
    <property type="match status" value="1"/>
</dbReference>
<dbReference type="Proteomes" id="UP001597187">
    <property type="component" value="Unassembled WGS sequence"/>
</dbReference>